<feature type="transmembrane region" description="Helical" evidence="5">
    <location>
        <begin position="384"/>
        <end position="406"/>
    </location>
</feature>
<comment type="subcellular location">
    <subcellularLocation>
        <location evidence="1">Membrane</location>
        <topology evidence="1">Multi-pass membrane protein</topology>
    </subcellularLocation>
</comment>
<name>A0A811U8V3_CERCA</name>
<dbReference type="GO" id="GO:0006820">
    <property type="term" value="P:monoatomic anion transport"/>
    <property type="evidence" value="ECO:0007669"/>
    <property type="project" value="TreeGrafter"/>
</dbReference>
<feature type="transmembrane region" description="Helical" evidence="5">
    <location>
        <begin position="320"/>
        <end position="338"/>
    </location>
</feature>
<feature type="transmembrane region" description="Helical" evidence="5">
    <location>
        <begin position="359"/>
        <end position="378"/>
    </location>
</feature>
<dbReference type="KEGG" id="ccat:101460142"/>
<dbReference type="SUPFAM" id="SSF103473">
    <property type="entry name" value="MFS general substrate transporter"/>
    <property type="match status" value="1"/>
</dbReference>
<feature type="transmembrane region" description="Helical" evidence="5">
    <location>
        <begin position="454"/>
        <end position="472"/>
    </location>
</feature>
<evidence type="ECO:0000256" key="1">
    <source>
        <dbReference type="ARBA" id="ARBA00004141"/>
    </source>
</evidence>
<dbReference type="InterPro" id="IPR036259">
    <property type="entry name" value="MFS_trans_sf"/>
</dbReference>
<evidence type="ECO:0000256" key="5">
    <source>
        <dbReference type="SAM" id="Phobius"/>
    </source>
</evidence>
<evidence type="ECO:0000256" key="2">
    <source>
        <dbReference type="ARBA" id="ARBA00022692"/>
    </source>
</evidence>
<organism evidence="7 8">
    <name type="scientific">Ceratitis capitata</name>
    <name type="common">Mediterranean fruit fly</name>
    <name type="synonym">Tephritis capitata</name>
    <dbReference type="NCBI Taxonomy" id="7213"/>
    <lineage>
        <taxon>Eukaryota</taxon>
        <taxon>Metazoa</taxon>
        <taxon>Ecdysozoa</taxon>
        <taxon>Arthropoda</taxon>
        <taxon>Hexapoda</taxon>
        <taxon>Insecta</taxon>
        <taxon>Pterygota</taxon>
        <taxon>Neoptera</taxon>
        <taxon>Endopterygota</taxon>
        <taxon>Diptera</taxon>
        <taxon>Brachycera</taxon>
        <taxon>Muscomorpha</taxon>
        <taxon>Tephritoidea</taxon>
        <taxon>Tephritidae</taxon>
        <taxon>Ceratitis</taxon>
        <taxon>Ceratitis</taxon>
    </lineage>
</organism>
<dbReference type="InterPro" id="IPR050382">
    <property type="entry name" value="MFS_Na/Anion_cotransporter"/>
</dbReference>
<feature type="transmembrane region" description="Helical" evidence="5">
    <location>
        <begin position="193"/>
        <end position="211"/>
    </location>
</feature>
<dbReference type="InterPro" id="IPR011701">
    <property type="entry name" value="MFS"/>
</dbReference>
<keyword evidence="8" id="KW-1185">Reference proteome</keyword>
<dbReference type="GO" id="GO:0022857">
    <property type="term" value="F:transmembrane transporter activity"/>
    <property type="evidence" value="ECO:0007669"/>
    <property type="project" value="InterPro"/>
</dbReference>
<evidence type="ECO:0000256" key="4">
    <source>
        <dbReference type="ARBA" id="ARBA00023136"/>
    </source>
</evidence>
<dbReference type="AlphaFoldDB" id="A0A811U8V3"/>
<feature type="transmembrane region" description="Helical" evidence="5">
    <location>
        <begin position="223"/>
        <end position="243"/>
    </location>
</feature>
<keyword evidence="4 5" id="KW-0472">Membrane</keyword>
<comment type="caution">
    <text evidence="7">The sequence shown here is derived from an EMBL/GenBank/DDBJ whole genome shotgun (WGS) entry which is preliminary data.</text>
</comment>
<dbReference type="EMBL" id="CAJHJT010000001">
    <property type="protein sequence ID" value="CAD6995279.1"/>
    <property type="molecule type" value="Genomic_DNA"/>
</dbReference>
<protein>
    <submittedName>
        <fullName evidence="7">(Mediterranean fruit fly) hypothetical protein</fullName>
    </submittedName>
</protein>
<dbReference type="OrthoDB" id="2985014at2759"/>
<dbReference type="Proteomes" id="UP000606786">
    <property type="component" value="Unassembled WGS sequence"/>
</dbReference>
<dbReference type="InterPro" id="IPR020846">
    <property type="entry name" value="MFS_dom"/>
</dbReference>
<gene>
    <name evidence="7" type="ORF">CCAP1982_LOCUS3998</name>
</gene>
<sequence>MTQIQLESLATAERKPASCTDEPTHYPLCCSVRLSYTICAFLAMLMHLCMRNIFNFTILCMSNPDKGSPPVVNASESLNYLYDSENVSTINNLGDIQWTRKEEFAIQSTFYYGYLVTLPFAGRLADRFGGKFFFIHSVTAQAVLFMLIPVFAHISYLGTFILRLMQGLVAGFGNPALYQLFSTWAHRSERTALLSFAYAGYTVGTLVAFPLSGLLCRYNWEWTFYIVGLVALVFGISCNWLVYNSLEEHPRLSADEREYLKSTNEEKSTSSCIPWKNILTSAPVYAFILTHVFHSYGIIVFTMMLPRFLKEALGFSLSEAGIYSTMPFVGGIIAKFIIVPTCTYVERKPNYKPTLYGKIFYVLCIVFTIKFLVIVMLLNAKQHILINICILLVGFFTDSAFSGGYWPSLLHLTPSYSGLLSGIANAFSTIDGFLSPVIISAIAVQGNKTEWNNVILTLIISYVLAASIFGSLGSSKLRSWNNVIATEDV</sequence>
<proteinExistence type="predicted"/>
<dbReference type="PANTHER" id="PTHR11662">
    <property type="entry name" value="SOLUTE CARRIER FAMILY 17"/>
    <property type="match status" value="1"/>
</dbReference>
<dbReference type="FunFam" id="1.20.1250.20:FF:000532">
    <property type="entry name" value="SLC (SoLute Carrier) homolog"/>
    <property type="match status" value="1"/>
</dbReference>
<evidence type="ECO:0000313" key="7">
    <source>
        <dbReference type="EMBL" id="CAD6995279.1"/>
    </source>
</evidence>
<dbReference type="Pfam" id="PF07690">
    <property type="entry name" value="MFS_1"/>
    <property type="match status" value="1"/>
</dbReference>
<dbReference type="Gene3D" id="1.20.1250.20">
    <property type="entry name" value="MFS general substrate transporter like domains"/>
    <property type="match status" value="2"/>
</dbReference>
<reference evidence="7" key="1">
    <citation type="submission" date="2020-11" db="EMBL/GenBank/DDBJ databases">
        <authorList>
            <person name="Whitehead M."/>
        </authorList>
    </citation>
    <scope>NUCLEOTIDE SEQUENCE</scope>
    <source>
        <strain evidence="7">EGII</strain>
    </source>
</reference>
<evidence type="ECO:0000259" key="6">
    <source>
        <dbReference type="PROSITE" id="PS50850"/>
    </source>
</evidence>
<dbReference type="PROSITE" id="PS50850">
    <property type="entry name" value="MFS"/>
    <property type="match status" value="1"/>
</dbReference>
<evidence type="ECO:0000256" key="3">
    <source>
        <dbReference type="ARBA" id="ARBA00022989"/>
    </source>
</evidence>
<evidence type="ECO:0000313" key="8">
    <source>
        <dbReference type="Proteomes" id="UP000606786"/>
    </source>
</evidence>
<dbReference type="PANTHER" id="PTHR11662:SF399">
    <property type="entry name" value="FI19708P1-RELATED"/>
    <property type="match status" value="1"/>
</dbReference>
<dbReference type="GO" id="GO:0016020">
    <property type="term" value="C:membrane"/>
    <property type="evidence" value="ECO:0007669"/>
    <property type="project" value="UniProtKB-SubCell"/>
</dbReference>
<feature type="transmembrane region" description="Helical" evidence="5">
    <location>
        <begin position="284"/>
        <end position="308"/>
    </location>
</feature>
<feature type="transmembrane region" description="Helical" evidence="5">
    <location>
        <begin position="132"/>
        <end position="154"/>
    </location>
</feature>
<feature type="transmembrane region" description="Helical" evidence="5">
    <location>
        <begin position="418"/>
        <end position="442"/>
    </location>
</feature>
<accession>A0A811U8V3</accession>
<feature type="domain" description="Major facilitator superfamily (MFS) profile" evidence="6">
    <location>
        <begin position="41"/>
        <end position="478"/>
    </location>
</feature>
<keyword evidence="2 5" id="KW-0812">Transmembrane</keyword>
<feature type="transmembrane region" description="Helical" evidence="5">
    <location>
        <begin position="160"/>
        <end position="181"/>
    </location>
</feature>
<keyword evidence="3 5" id="KW-1133">Transmembrane helix</keyword>